<dbReference type="InterPro" id="IPR040198">
    <property type="entry name" value="Fido_containing"/>
</dbReference>
<dbReference type="AlphaFoldDB" id="A0A183CCC9"/>
<keyword evidence="4" id="KW-1185">Reference proteome</keyword>
<sequence>MIRDLHILAMGGPNAPIFAGHFRGEFGKEEPASIGAGGHQAPIKDVVAREMLDFVEWLNAATEADFGGQYLAARAFLDFVKLHPVPDGNGRTARLLLAVILRRHGLPALQLEEGDRSTLNGHLRQATTVVGSELRL</sequence>
<dbReference type="PROSITE" id="PS51459">
    <property type="entry name" value="FIDO"/>
    <property type="match status" value="1"/>
</dbReference>
<dbReference type="WBParaSite" id="GPLIN_001053000">
    <property type="protein sequence ID" value="GPLIN_001053000"/>
    <property type="gene ID" value="GPLIN_001053000"/>
</dbReference>
<dbReference type="Pfam" id="PF02661">
    <property type="entry name" value="Fic"/>
    <property type="match status" value="1"/>
</dbReference>
<protein>
    <submittedName>
        <fullName evidence="5">Fido domain-containing protein</fullName>
    </submittedName>
</protein>
<dbReference type="GO" id="GO:0005524">
    <property type="term" value="F:ATP binding"/>
    <property type="evidence" value="ECO:0007669"/>
    <property type="project" value="UniProtKB-KW"/>
</dbReference>
<feature type="binding site" evidence="2">
    <location>
        <begin position="87"/>
        <end position="94"/>
    </location>
    <ligand>
        <name>ATP</name>
        <dbReference type="ChEBI" id="CHEBI:30616"/>
    </ligand>
</feature>
<feature type="active site" evidence="1">
    <location>
        <position position="83"/>
    </location>
</feature>
<keyword evidence="2" id="KW-0067">ATP-binding</keyword>
<name>A0A183CCC9_GLOPA</name>
<dbReference type="Gene3D" id="1.10.3290.10">
    <property type="entry name" value="Fido-like domain"/>
    <property type="match status" value="1"/>
</dbReference>
<dbReference type="SUPFAM" id="SSF140931">
    <property type="entry name" value="Fic-like"/>
    <property type="match status" value="1"/>
</dbReference>
<feature type="domain" description="Fido" evidence="3">
    <location>
        <begin position="1"/>
        <end position="136"/>
    </location>
</feature>
<keyword evidence="2" id="KW-0547">Nucleotide-binding</keyword>
<dbReference type="InterPro" id="IPR003812">
    <property type="entry name" value="Fido"/>
</dbReference>
<reference evidence="4" key="1">
    <citation type="submission" date="2014-05" db="EMBL/GenBank/DDBJ databases">
        <title>The genome and life-stage specific transcriptomes of Globodera pallida elucidate key aspects of plant parasitism by a cyst nematode.</title>
        <authorList>
            <person name="Cotton J.A."/>
            <person name="Lilley C.J."/>
            <person name="Jones L.M."/>
            <person name="Kikuchi T."/>
            <person name="Reid A.J."/>
            <person name="Thorpe P."/>
            <person name="Tsai I.J."/>
            <person name="Beasley H."/>
            <person name="Blok V."/>
            <person name="Cock P.J.A."/>
            <person name="Van den Akker S.E."/>
            <person name="Holroyd N."/>
            <person name="Hunt M."/>
            <person name="Mantelin S."/>
            <person name="Naghra H."/>
            <person name="Pain A."/>
            <person name="Palomares-Rius J.E."/>
            <person name="Zarowiecki M."/>
            <person name="Berriman M."/>
            <person name="Jones J.T."/>
            <person name="Urwin P.E."/>
        </authorList>
    </citation>
    <scope>NUCLEOTIDE SEQUENCE [LARGE SCALE GENOMIC DNA]</scope>
    <source>
        <strain evidence="4">Lindley</strain>
    </source>
</reference>
<reference evidence="5" key="2">
    <citation type="submission" date="2016-06" db="UniProtKB">
        <authorList>
            <consortium name="WormBaseParasite"/>
        </authorList>
    </citation>
    <scope>IDENTIFICATION</scope>
</reference>
<evidence type="ECO:0000313" key="5">
    <source>
        <dbReference type="WBParaSite" id="GPLIN_001053000"/>
    </source>
</evidence>
<evidence type="ECO:0000259" key="3">
    <source>
        <dbReference type="PROSITE" id="PS51459"/>
    </source>
</evidence>
<evidence type="ECO:0000256" key="1">
    <source>
        <dbReference type="PIRSR" id="PIRSR640198-1"/>
    </source>
</evidence>
<dbReference type="PANTHER" id="PTHR13504">
    <property type="entry name" value="FIDO DOMAIN-CONTAINING PROTEIN DDB_G0283145"/>
    <property type="match status" value="1"/>
</dbReference>
<accession>A0A183CCC9</accession>
<evidence type="ECO:0000256" key="2">
    <source>
        <dbReference type="PIRSR" id="PIRSR640198-2"/>
    </source>
</evidence>
<dbReference type="Proteomes" id="UP000050741">
    <property type="component" value="Unassembled WGS sequence"/>
</dbReference>
<dbReference type="InterPro" id="IPR036597">
    <property type="entry name" value="Fido-like_dom_sf"/>
</dbReference>
<evidence type="ECO:0000313" key="4">
    <source>
        <dbReference type="Proteomes" id="UP000050741"/>
    </source>
</evidence>
<organism evidence="4 5">
    <name type="scientific">Globodera pallida</name>
    <name type="common">Potato cyst nematode worm</name>
    <name type="synonym">Heterodera pallida</name>
    <dbReference type="NCBI Taxonomy" id="36090"/>
    <lineage>
        <taxon>Eukaryota</taxon>
        <taxon>Metazoa</taxon>
        <taxon>Ecdysozoa</taxon>
        <taxon>Nematoda</taxon>
        <taxon>Chromadorea</taxon>
        <taxon>Rhabditida</taxon>
        <taxon>Tylenchina</taxon>
        <taxon>Tylenchomorpha</taxon>
        <taxon>Tylenchoidea</taxon>
        <taxon>Heteroderidae</taxon>
        <taxon>Heteroderinae</taxon>
        <taxon>Globodera</taxon>
    </lineage>
</organism>
<proteinExistence type="predicted"/>
<dbReference type="PANTHER" id="PTHR13504:SF38">
    <property type="entry name" value="FIDO DOMAIN-CONTAINING PROTEIN"/>
    <property type="match status" value="1"/>
</dbReference>